<dbReference type="EnsemblBacteria" id="ACO79802">
    <property type="protein sequence ID" value="ACO79802"/>
    <property type="gene ID" value="Avin_36550"/>
</dbReference>
<dbReference type="STRING" id="322710.Avin_36550"/>
<evidence type="ECO:0000313" key="2">
    <source>
        <dbReference type="Proteomes" id="UP000002424"/>
    </source>
</evidence>
<dbReference type="EMBL" id="CP001157">
    <property type="protein sequence ID" value="ACO79802.1"/>
    <property type="molecule type" value="Genomic_DNA"/>
</dbReference>
<dbReference type="GeneID" id="88186640"/>
<organism evidence="1 2">
    <name type="scientific">Azotobacter vinelandii (strain DJ / ATCC BAA-1303)</name>
    <dbReference type="NCBI Taxonomy" id="322710"/>
    <lineage>
        <taxon>Bacteria</taxon>
        <taxon>Pseudomonadati</taxon>
        <taxon>Pseudomonadota</taxon>
        <taxon>Gammaproteobacteria</taxon>
        <taxon>Pseudomonadales</taxon>
        <taxon>Pseudomonadaceae</taxon>
        <taxon>Azotobacter</taxon>
    </lineage>
</organism>
<gene>
    <name evidence="1" type="ordered locus">Avin_36550</name>
</gene>
<dbReference type="InterPro" id="IPR036249">
    <property type="entry name" value="Thioredoxin-like_sf"/>
</dbReference>
<dbReference type="Proteomes" id="UP000002424">
    <property type="component" value="Chromosome"/>
</dbReference>
<dbReference type="RefSeq" id="WP_012702177.1">
    <property type="nucleotide sequence ID" value="NC_012560.1"/>
</dbReference>
<name>C1DRE4_AZOVD</name>
<proteinExistence type="predicted"/>
<keyword evidence="2" id="KW-1185">Reference proteome</keyword>
<protein>
    <submittedName>
        <fullName evidence="1">Uncharacterized protein</fullName>
    </submittedName>
</protein>
<accession>C1DRE4</accession>
<reference evidence="1 2" key="1">
    <citation type="journal article" date="2009" name="J. Bacteriol.">
        <title>Genome sequence of Azotobacter vinelandii, an obligate aerobe specialized to support diverse anaerobic metabolic processes.</title>
        <authorList>
            <person name="Setubal J.C."/>
            <person name="dos Santos P."/>
            <person name="Goldman B.S."/>
            <person name="Ertesvag H."/>
            <person name="Espin G."/>
            <person name="Rubio L.M."/>
            <person name="Valla S."/>
            <person name="Almeida N.F."/>
            <person name="Balasubramanian D."/>
            <person name="Cromes L."/>
            <person name="Curatti L."/>
            <person name="Du Z."/>
            <person name="Godsy E."/>
            <person name="Goodner B."/>
            <person name="Hellner-Burris K."/>
            <person name="Hernandez J.A."/>
            <person name="Houmiel K."/>
            <person name="Imperial J."/>
            <person name="Kennedy C."/>
            <person name="Larson T.J."/>
            <person name="Latreille P."/>
            <person name="Ligon L.S."/>
            <person name="Lu J."/>
            <person name="Maerk M."/>
            <person name="Miller N.M."/>
            <person name="Norton S."/>
            <person name="O'Carroll I.P."/>
            <person name="Paulsen I."/>
            <person name="Raulfs E.C."/>
            <person name="Roemer R."/>
            <person name="Rosser J."/>
            <person name="Segura D."/>
            <person name="Slater S."/>
            <person name="Stricklin S.L."/>
            <person name="Studholme D.J."/>
            <person name="Sun J."/>
            <person name="Viana C.J."/>
            <person name="Wallin E."/>
            <person name="Wang B."/>
            <person name="Wheeler C."/>
            <person name="Zhu H."/>
            <person name="Dean D.R."/>
            <person name="Dixon R."/>
            <person name="Wood D."/>
        </authorList>
    </citation>
    <scope>NUCLEOTIDE SEQUENCE [LARGE SCALE GENOMIC DNA]</scope>
    <source>
        <strain evidence="2">DJ / ATCC BAA-1303</strain>
    </source>
</reference>
<dbReference type="HOGENOM" id="CLU_2448310_0_0_6"/>
<sequence length="89" mass="9624">MFALMRSDGLDWVPAWAEDAVRECMARPETLAALQGQIESARQAGITATLTSLLTDNRTGKTVKLEGVSGPEALDSAVDWLAREHRTAP</sequence>
<dbReference type="KEGG" id="avn:Avin_36550"/>
<evidence type="ECO:0000313" key="1">
    <source>
        <dbReference type="EMBL" id="ACO79802.1"/>
    </source>
</evidence>
<dbReference type="SUPFAM" id="SSF52833">
    <property type="entry name" value="Thioredoxin-like"/>
    <property type="match status" value="1"/>
</dbReference>
<dbReference type="Gene3D" id="3.40.30.10">
    <property type="entry name" value="Glutaredoxin"/>
    <property type="match status" value="1"/>
</dbReference>
<dbReference type="AlphaFoldDB" id="C1DRE4"/>